<dbReference type="Gene3D" id="2.60.40.420">
    <property type="entry name" value="Cupredoxins - blue copper proteins"/>
    <property type="match status" value="1"/>
</dbReference>
<sequence>MVSKSLLVLTAALATAWAQTTTDEPTATAEESSTGTSSGEAVTHTVNVGASGHKFTPNEVKAEVGDIIEWRFYPTDHWVIRGDYDNPCIPYEYIGVNRQGFSSGTQKVQAITDDGPRYRVRVNNTDPFFFYCGAPESCSKWKMMGVVNPSKNETIEGWLKNAEDVDMQLRPGDPWPKEGESTSTGATSEPTADNSDEDDESSGSGKKSLSTGAIAGIAVGGAAVLLLAGALLYLCGRRGGFDKAYRKSFRNSVPSAPPVVENPYSPHPSVADPWAAQKSPGLVAAPYGQSPPLSPHQSMPYGTHPGMVAQDGTPISYHEGYHQPPMAASPATTPKPHEQIAPVELPGSPDPNHSPLPAYNNNNNNNNNNNDGRGFSWNGDEQGYRPTK</sequence>
<accession>W9JZN2</accession>
<evidence type="ECO:0000256" key="1">
    <source>
        <dbReference type="SAM" id="MobiDB-lite"/>
    </source>
</evidence>
<name>W9JZN2_FUSOX</name>
<feature type="region of interest" description="Disordered" evidence="1">
    <location>
        <begin position="321"/>
        <end position="388"/>
    </location>
</feature>
<dbReference type="CDD" id="cd00920">
    <property type="entry name" value="Cupredoxin"/>
    <property type="match status" value="1"/>
</dbReference>
<feature type="region of interest" description="Disordered" evidence="1">
    <location>
        <begin position="167"/>
        <end position="207"/>
    </location>
</feature>
<keyword evidence="2" id="KW-0472">Membrane</keyword>
<evidence type="ECO:0000256" key="3">
    <source>
        <dbReference type="SAM" id="SignalP"/>
    </source>
</evidence>
<reference evidence="4" key="2">
    <citation type="submission" date="2012-06" db="EMBL/GenBank/DDBJ databases">
        <title>Annotation of the Genome Sequence of Fusarium oxysporum Fo47.</title>
        <authorList>
            <consortium name="The Broad Institute Genomics Platform"/>
            <person name="Ma L.-J."/>
            <person name="Corby-Kistler H."/>
            <person name="Broz K."/>
            <person name="Gale L.R."/>
            <person name="Jonkers W."/>
            <person name="O'Donnell K."/>
            <person name="Ploetz R."/>
            <person name="Steinberg C."/>
            <person name="Schwartz D.C."/>
            <person name="VanEtten H."/>
            <person name="Zhou S."/>
            <person name="Young S.K."/>
            <person name="Zeng Q."/>
            <person name="Gargeya S."/>
            <person name="Fitzgerald M."/>
            <person name="Abouelleil A."/>
            <person name="Alvarado L."/>
            <person name="Chapman S.B."/>
            <person name="Gainer-Dewar J."/>
            <person name="Goldberg J."/>
            <person name="Griggs A."/>
            <person name="Gujja S."/>
            <person name="Hansen M."/>
            <person name="Howarth C."/>
            <person name="Imamovic A."/>
            <person name="Ireland A."/>
            <person name="Larimer J."/>
            <person name="McCowan C."/>
            <person name="Murphy C."/>
            <person name="Pearson M."/>
            <person name="Poon T.W."/>
            <person name="Priest M."/>
            <person name="Roberts A."/>
            <person name="Saif S."/>
            <person name="Shea T."/>
            <person name="Sykes S."/>
            <person name="Wortman J."/>
            <person name="Nusbaum C."/>
            <person name="Birren B."/>
        </authorList>
    </citation>
    <scope>NUCLEOTIDE SEQUENCE</scope>
    <source>
        <strain evidence="4">Fo47</strain>
    </source>
</reference>
<dbReference type="EMBL" id="JH717904">
    <property type="protein sequence ID" value="EWZ34648.1"/>
    <property type="molecule type" value="Genomic_DNA"/>
</dbReference>
<feature type="compositionally biased region" description="Low complexity" evidence="1">
    <location>
        <begin position="360"/>
        <end position="370"/>
    </location>
</feature>
<keyword evidence="2" id="KW-0812">Transmembrane</keyword>
<feature type="signal peptide" evidence="3">
    <location>
        <begin position="1"/>
        <end position="18"/>
    </location>
</feature>
<keyword evidence="3" id="KW-0732">Signal</keyword>
<gene>
    <name evidence="4" type="ORF">FOZG_12566</name>
</gene>
<dbReference type="Proteomes" id="UP000030766">
    <property type="component" value="Unassembled WGS sequence"/>
</dbReference>
<feature type="transmembrane region" description="Helical" evidence="2">
    <location>
        <begin position="213"/>
        <end position="236"/>
    </location>
</feature>
<dbReference type="InterPro" id="IPR008972">
    <property type="entry name" value="Cupredoxin"/>
</dbReference>
<organism evidence="4">
    <name type="scientific">Fusarium oxysporum Fo47</name>
    <dbReference type="NCBI Taxonomy" id="660027"/>
    <lineage>
        <taxon>Eukaryota</taxon>
        <taxon>Fungi</taxon>
        <taxon>Dikarya</taxon>
        <taxon>Ascomycota</taxon>
        <taxon>Pezizomycotina</taxon>
        <taxon>Sordariomycetes</taxon>
        <taxon>Hypocreomycetidae</taxon>
        <taxon>Hypocreales</taxon>
        <taxon>Nectriaceae</taxon>
        <taxon>Fusarium</taxon>
        <taxon>Fusarium oxysporum species complex</taxon>
    </lineage>
</organism>
<evidence type="ECO:0000256" key="2">
    <source>
        <dbReference type="SAM" id="Phobius"/>
    </source>
</evidence>
<reference evidence="4" key="1">
    <citation type="submission" date="2011-06" db="EMBL/GenBank/DDBJ databases">
        <title>The Genome Sequence of Fusarium oxysporum Fo47.</title>
        <authorList>
            <consortium name="The Broad Institute Genome Sequencing Platform"/>
            <person name="Ma L.-J."/>
            <person name="Gale L.R."/>
            <person name="Schwartz D.C."/>
            <person name="Zhou S."/>
            <person name="Corby-Kistler H."/>
            <person name="Young S.K."/>
            <person name="Zeng Q."/>
            <person name="Gargeya S."/>
            <person name="Fitzgerald M."/>
            <person name="Haas B."/>
            <person name="Abouelleil A."/>
            <person name="Alvarado L."/>
            <person name="Arachchi H.M."/>
            <person name="Berlin A."/>
            <person name="Brown A."/>
            <person name="Chapman S.B."/>
            <person name="Chen Z."/>
            <person name="Dunbar C."/>
            <person name="Freedman E."/>
            <person name="Gearin G."/>
            <person name="Gellesch M."/>
            <person name="Goldberg J."/>
            <person name="Griggs A."/>
            <person name="Gujja S."/>
            <person name="Heiman D."/>
            <person name="Howarth C."/>
            <person name="Larson L."/>
            <person name="Lui A."/>
            <person name="MacDonald P.J.P."/>
            <person name="Mehta T."/>
            <person name="Montmayeur A."/>
            <person name="Murphy C."/>
            <person name="Neiman D."/>
            <person name="Pearson M."/>
            <person name="Priest M."/>
            <person name="Roberts A."/>
            <person name="Saif S."/>
            <person name="Shea T."/>
            <person name="Shenoy N."/>
            <person name="Sisk P."/>
            <person name="Stolte C."/>
            <person name="Sykes S."/>
            <person name="Wortman J."/>
            <person name="Nusbaum C."/>
            <person name="Birren B."/>
        </authorList>
    </citation>
    <scope>NUCLEOTIDE SEQUENCE [LARGE SCALE GENOMIC DNA]</scope>
    <source>
        <strain evidence="4">Fo47</strain>
    </source>
</reference>
<dbReference type="VEuPathDB" id="FungiDB:FOZG_12566"/>
<dbReference type="HOGENOM" id="CLU_043835_1_1_1"/>
<dbReference type="InterPro" id="IPR052953">
    <property type="entry name" value="Ser-rich/MCO-related"/>
</dbReference>
<feature type="region of interest" description="Disordered" evidence="1">
    <location>
        <begin position="20"/>
        <end position="41"/>
    </location>
</feature>
<evidence type="ECO:0000313" key="4">
    <source>
        <dbReference type="EMBL" id="EWZ34648.1"/>
    </source>
</evidence>
<dbReference type="SUPFAM" id="SSF49503">
    <property type="entry name" value="Cupredoxins"/>
    <property type="match status" value="1"/>
</dbReference>
<dbReference type="PANTHER" id="PTHR34883">
    <property type="entry name" value="SERINE-RICH PROTEIN, PUTATIVE-RELATED-RELATED"/>
    <property type="match status" value="1"/>
</dbReference>
<keyword evidence="2" id="KW-1133">Transmembrane helix</keyword>
<feature type="compositionally biased region" description="Polar residues" evidence="1">
    <location>
        <begin position="181"/>
        <end position="193"/>
    </location>
</feature>
<dbReference type="AlphaFoldDB" id="W9JZN2"/>
<proteinExistence type="predicted"/>
<dbReference type="PANTHER" id="PTHR34883:SF8">
    <property type="entry name" value="EXTRACELLULAR SERINE-RICH PROTEIN (AFU_ORTHOLOGUE AFUA_6G00670)"/>
    <property type="match status" value="1"/>
</dbReference>
<feature type="chain" id="PRO_5043343626" evidence="3">
    <location>
        <begin position="19"/>
        <end position="388"/>
    </location>
</feature>
<protein>
    <submittedName>
        <fullName evidence="4">Uncharacterized protein</fullName>
    </submittedName>
</protein>